<proteinExistence type="predicted"/>
<accession>A0ACA9LEG6</accession>
<dbReference type="EMBL" id="CAJVPM010005304">
    <property type="protein sequence ID" value="CAG8522358.1"/>
    <property type="molecule type" value="Genomic_DNA"/>
</dbReference>
<gene>
    <name evidence="1" type="ORF">SCALOS_LOCUS4121</name>
</gene>
<organism evidence="1 2">
    <name type="scientific">Scutellospora calospora</name>
    <dbReference type="NCBI Taxonomy" id="85575"/>
    <lineage>
        <taxon>Eukaryota</taxon>
        <taxon>Fungi</taxon>
        <taxon>Fungi incertae sedis</taxon>
        <taxon>Mucoromycota</taxon>
        <taxon>Glomeromycotina</taxon>
        <taxon>Glomeromycetes</taxon>
        <taxon>Diversisporales</taxon>
        <taxon>Gigasporaceae</taxon>
        <taxon>Scutellospora</taxon>
    </lineage>
</organism>
<reference evidence="1" key="1">
    <citation type="submission" date="2021-06" db="EMBL/GenBank/DDBJ databases">
        <authorList>
            <person name="Kallberg Y."/>
            <person name="Tangrot J."/>
            <person name="Rosling A."/>
        </authorList>
    </citation>
    <scope>NUCLEOTIDE SEQUENCE</scope>
    <source>
        <strain evidence="1">AU212A</strain>
    </source>
</reference>
<protein>
    <submittedName>
        <fullName evidence="1">5962_t:CDS:1</fullName>
    </submittedName>
</protein>
<evidence type="ECO:0000313" key="1">
    <source>
        <dbReference type="EMBL" id="CAG8522358.1"/>
    </source>
</evidence>
<comment type="caution">
    <text evidence="1">The sequence shown here is derived from an EMBL/GenBank/DDBJ whole genome shotgun (WGS) entry which is preliminary data.</text>
</comment>
<evidence type="ECO:0000313" key="2">
    <source>
        <dbReference type="Proteomes" id="UP000789860"/>
    </source>
</evidence>
<keyword evidence="2" id="KW-1185">Reference proteome</keyword>
<name>A0ACA9LEG6_9GLOM</name>
<dbReference type="Proteomes" id="UP000789860">
    <property type="component" value="Unassembled WGS sequence"/>
</dbReference>
<feature type="non-terminal residue" evidence="1">
    <location>
        <position position="345"/>
    </location>
</feature>
<sequence>RPLPPVQEASHVTFEEPKCTTATRCYVRIKGNPVVAVLDSSAAVSIMTKKLVDKLRLKILEKSSTVVVTATGAKTRALGKIKDLRITIQNTIIPSTVQVIESSDETLLLGTDWFQKVKARIHFDEQKLILKYQGRTIEVPISYTGNEALNQHNKENNWDVESGDTFDEFTYEDEDLDEAEGYYTLESSEEEPDIYENPWKNEHQAGRIHNNANGFSRSQEPKKEKQELIEKDKQQTELAWLINLAEYDEYDKYNNYRTESEDSNEEWIELGSTITYNHETGWDWWDINEDDYLSETILERITSLIQDLLEVRNAAVVQVQKAQDAMKDRCNKNIKKWPKLEIGDK</sequence>
<feature type="non-terminal residue" evidence="1">
    <location>
        <position position="1"/>
    </location>
</feature>